<evidence type="ECO:0000256" key="2">
    <source>
        <dbReference type="ARBA" id="ARBA00004603"/>
    </source>
</evidence>
<dbReference type="SUPFAM" id="SSF48403">
    <property type="entry name" value="Ankyrin repeat"/>
    <property type="match status" value="1"/>
</dbReference>
<feature type="coiled-coil region" evidence="9">
    <location>
        <begin position="573"/>
        <end position="601"/>
    </location>
</feature>
<dbReference type="Gene3D" id="6.10.140.100">
    <property type="match status" value="1"/>
</dbReference>
<evidence type="ECO:0000256" key="9">
    <source>
        <dbReference type="SAM" id="Coils"/>
    </source>
</evidence>
<evidence type="ECO:0000256" key="10">
    <source>
        <dbReference type="SAM" id="MobiDB-lite"/>
    </source>
</evidence>
<dbReference type="AlphaFoldDB" id="A0A8S4A0L6"/>
<feature type="repeat" description="ANK" evidence="8">
    <location>
        <begin position="41"/>
        <end position="73"/>
    </location>
</feature>
<dbReference type="Pfam" id="PF11904">
    <property type="entry name" value="ANKRD13_C"/>
    <property type="match status" value="1"/>
</dbReference>
<dbReference type="GO" id="GO:0140036">
    <property type="term" value="F:ubiquitin-modified protein reader activity"/>
    <property type="evidence" value="ECO:0007669"/>
    <property type="project" value="UniProtKB-ARBA"/>
</dbReference>
<dbReference type="PROSITE" id="PS50088">
    <property type="entry name" value="ANK_REPEAT"/>
    <property type="match status" value="1"/>
</dbReference>
<dbReference type="GO" id="GO:0005770">
    <property type="term" value="C:late endosome"/>
    <property type="evidence" value="ECO:0007669"/>
    <property type="project" value="UniProtKB-SubCell"/>
</dbReference>
<dbReference type="Pfam" id="PF02809">
    <property type="entry name" value="UIM"/>
    <property type="match status" value="3"/>
</dbReference>
<evidence type="ECO:0000256" key="6">
    <source>
        <dbReference type="ARBA" id="ARBA00023136"/>
    </source>
</evidence>
<dbReference type="InterPro" id="IPR002110">
    <property type="entry name" value="Ankyrin_rpt"/>
</dbReference>
<evidence type="ECO:0000313" key="13">
    <source>
        <dbReference type="Proteomes" id="UP000678393"/>
    </source>
</evidence>
<organism evidence="12 13">
    <name type="scientific">Candidula unifasciata</name>
    <dbReference type="NCBI Taxonomy" id="100452"/>
    <lineage>
        <taxon>Eukaryota</taxon>
        <taxon>Metazoa</taxon>
        <taxon>Spiralia</taxon>
        <taxon>Lophotrochozoa</taxon>
        <taxon>Mollusca</taxon>
        <taxon>Gastropoda</taxon>
        <taxon>Heterobranchia</taxon>
        <taxon>Euthyneura</taxon>
        <taxon>Panpulmonata</taxon>
        <taxon>Eupulmonata</taxon>
        <taxon>Stylommatophora</taxon>
        <taxon>Helicina</taxon>
        <taxon>Helicoidea</taxon>
        <taxon>Geomitridae</taxon>
        <taxon>Candidula</taxon>
    </lineage>
</organism>
<dbReference type="Pfam" id="PF12796">
    <property type="entry name" value="Ank_2"/>
    <property type="match status" value="1"/>
</dbReference>
<keyword evidence="4" id="KW-0677">Repeat</keyword>
<dbReference type="SMART" id="SM00248">
    <property type="entry name" value="ANK"/>
    <property type="match status" value="2"/>
</dbReference>
<keyword evidence="9" id="KW-0175">Coiled coil</keyword>
<sequence>MAATSLQTQFPLHWLVWHNNFRELDAELEKNVHDIELADPRGRTPLHLAVALGHLESTRVLLRHGANANAENKGYWSVLHEAVCTGDPEIVQLVLQYRDFQRYSKRTFGVPDLLRKLEESPDFYVEMKWEFTSWVPLISRMCPSDTYKVWKRGSSVRIDTTLLGFDNMTWQRGSRSYIFKVAGDNSASIMEVDHDLREVYQEIIRVLPTSAESSVMRPSEEAVAARLTSPACTTYVDTNRISFERSKSGIWGWRSDKMEPINGYDCKVFTANNVELVTKTRTEHLAGKDKQKAKKSISKTPLESFLGTAEEAVSTTSSSSSSLEGLSTVVSYNPGNITPEEYFNSLIDLGDKDIGRPKEQAVKVQKFKASLWLCEGYPLSLQEQVIPIIDLMAQSNAHFAKLRDFITLQLPAGFPIKIEIPLFHVLNARITFGNIQASESEALYVTPVKTEENLTCSIDDECFSAPAGYGRLGGDGHHERLRDEDDQLLQFAIQQSLVDSGTENDQVTFYEALNKGKDLPGLEDEDKMLQRAIAASLQSRTAADGSTEPPPISQRPRMPLPVRLAEDEDLQLVLELSKKEQEEEEQRRKQEEEELQKILELSLMEK</sequence>
<keyword evidence="3" id="KW-1003">Cell membrane</keyword>
<dbReference type="PANTHER" id="PTHR12447">
    <property type="entry name" value="ANKYRIN REPEAT DOMAIN-CONTAINING PROTEIN 13"/>
    <property type="match status" value="1"/>
</dbReference>
<proteinExistence type="predicted"/>
<comment type="subcellular location">
    <subcellularLocation>
        <location evidence="1">Cell membrane</location>
    </subcellularLocation>
    <subcellularLocation>
        <location evidence="2">Late endosome</location>
    </subcellularLocation>
</comment>
<accession>A0A8S4A0L6</accession>
<keyword evidence="13" id="KW-1185">Reference proteome</keyword>
<dbReference type="OrthoDB" id="1585644at2759"/>
<feature type="region of interest" description="Disordered" evidence="10">
    <location>
        <begin position="536"/>
        <end position="566"/>
    </location>
</feature>
<protein>
    <recommendedName>
        <fullName evidence="11">Ankyrin repeat domain-containing protein</fullName>
    </recommendedName>
</protein>
<dbReference type="InterPro" id="IPR055285">
    <property type="entry name" value="ANKRD13_C"/>
</dbReference>
<comment type="caution">
    <text evidence="12">The sequence shown here is derived from an EMBL/GenBank/DDBJ whole genome shotgun (WGS) entry which is preliminary data.</text>
</comment>
<evidence type="ECO:0000256" key="5">
    <source>
        <dbReference type="ARBA" id="ARBA00022753"/>
    </source>
</evidence>
<dbReference type="InterPro" id="IPR021832">
    <property type="entry name" value="ANKRD13"/>
</dbReference>
<gene>
    <name evidence="12" type="ORF">CUNI_LOCUS20931</name>
</gene>
<dbReference type="PROSITE" id="PS50297">
    <property type="entry name" value="ANK_REP_REGION"/>
    <property type="match status" value="1"/>
</dbReference>
<feature type="domain" description="Ankyrin repeat" evidence="11">
    <location>
        <begin position="157"/>
        <end position="469"/>
    </location>
</feature>
<dbReference type="InterPro" id="IPR003903">
    <property type="entry name" value="UIM_dom"/>
</dbReference>
<keyword evidence="8" id="KW-0040">ANK repeat</keyword>
<evidence type="ECO:0000256" key="7">
    <source>
        <dbReference type="ARBA" id="ARBA00024956"/>
    </source>
</evidence>
<reference evidence="12" key="1">
    <citation type="submission" date="2021-04" db="EMBL/GenBank/DDBJ databases">
        <authorList>
            <consortium name="Molecular Ecology Group"/>
        </authorList>
    </citation>
    <scope>NUCLEOTIDE SEQUENCE</scope>
</reference>
<keyword evidence="6" id="KW-0472">Membrane</keyword>
<keyword evidence="5" id="KW-0967">Endosome</keyword>
<evidence type="ECO:0000256" key="3">
    <source>
        <dbReference type="ARBA" id="ARBA00022475"/>
    </source>
</evidence>
<evidence type="ECO:0000256" key="1">
    <source>
        <dbReference type="ARBA" id="ARBA00004236"/>
    </source>
</evidence>
<dbReference type="FunFam" id="1.25.40.20:FF:000057">
    <property type="entry name" value="Ankyrin repeat domain-containing protein 13B"/>
    <property type="match status" value="1"/>
</dbReference>
<name>A0A8S4A0L6_9EUPU</name>
<dbReference type="Gene3D" id="1.25.40.20">
    <property type="entry name" value="Ankyrin repeat-containing domain"/>
    <property type="match status" value="1"/>
</dbReference>
<dbReference type="PANTHER" id="PTHR12447:SF31">
    <property type="entry name" value="LD31969P"/>
    <property type="match status" value="1"/>
</dbReference>
<dbReference type="Proteomes" id="UP000678393">
    <property type="component" value="Unassembled WGS sequence"/>
</dbReference>
<evidence type="ECO:0000259" key="11">
    <source>
        <dbReference type="Pfam" id="PF11904"/>
    </source>
</evidence>
<comment type="function">
    <text evidence="7">Ubiquitin-binding protein that specifically recognizes and binds 'Lys-63'-linked ubiquitin. Does not bind 'Lys-48'-linked ubiquitin. Positively regulates the internalization of ligand-activated EGFR by binding to the Ub moiety of ubiquitinated EGFR at the cell membrane.</text>
</comment>
<dbReference type="InterPro" id="IPR036770">
    <property type="entry name" value="Ankyrin_rpt-contain_sf"/>
</dbReference>
<evidence type="ECO:0000313" key="12">
    <source>
        <dbReference type="EMBL" id="CAG5135373.1"/>
    </source>
</evidence>
<dbReference type="PROSITE" id="PS50330">
    <property type="entry name" value="UIM"/>
    <property type="match status" value="1"/>
</dbReference>
<dbReference type="SMART" id="SM00726">
    <property type="entry name" value="UIM"/>
    <property type="match status" value="3"/>
</dbReference>
<dbReference type="GO" id="GO:0005886">
    <property type="term" value="C:plasma membrane"/>
    <property type="evidence" value="ECO:0007669"/>
    <property type="project" value="UniProtKB-SubCell"/>
</dbReference>
<dbReference type="EMBL" id="CAJHNH020008223">
    <property type="protein sequence ID" value="CAG5135373.1"/>
    <property type="molecule type" value="Genomic_DNA"/>
</dbReference>
<evidence type="ECO:0000256" key="8">
    <source>
        <dbReference type="PROSITE-ProRule" id="PRU00023"/>
    </source>
</evidence>
<evidence type="ECO:0000256" key="4">
    <source>
        <dbReference type="ARBA" id="ARBA00022737"/>
    </source>
</evidence>
<dbReference type="GO" id="GO:0002091">
    <property type="term" value="P:negative regulation of receptor internalization"/>
    <property type="evidence" value="ECO:0007669"/>
    <property type="project" value="UniProtKB-ARBA"/>
</dbReference>